<dbReference type="OrthoDB" id="9180314at2"/>
<gene>
    <name evidence="2" type="ORF">FVW59_11935</name>
</gene>
<dbReference type="EMBL" id="VRYZ01000005">
    <property type="protein sequence ID" value="TXS90923.1"/>
    <property type="molecule type" value="Genomic_DNA"/>
</dbReference>
<keyword evidence="3" id="KW-1185">Reference proteome</keyword>
<evidence type="ECO:0000313" key="2">
    <source>
        <dbReference type="EMBL" id="TXS90923.1"/>
    </source>
</evidence>
<name>A0A5C8ZQZ9_9GAMM</name>
<keyword evidence="1" id="KW-0812">Transmembrane</keyword>
<dbReference type="RefSeq" id="WP_148064579.1">
    <property type="nucleotide sequence ID" value="NZ_VRYZ01000005.1"/>
</dbReference>
<reference evidence="2 3" key="1">
    <citation type="submission" date="2019-08" db="EMBL/GenBank/DDBJ databases">
        <title>Parahaliea maris sp. nov., isolated from the surface seawater.</title>
        <authorList>
            <person name="Liu Y."/>
        </authorList>
    </citation>
    <scope>NUCLEOTIDE SEQUENCE [LARGE SCALE GENOMIC DNA]</scope>
    <source>
        <strain evidence="2 3">S2-26</strain>
    </source>
</reference>
<accession>A0A5C8ZQZ9</accession>
<evidence type="ECO:0000256" key="1">
    <source>
        <dbReference type="SAM" id="Phobius"/>
    </source>
</evidence>
<feature type="transmembrane region" description="Helical" evidence="1">
    <location>
        <begin position="12"/>
        <end position="32"/>
    </location>
</feature>
<keyword evidence="1" id="KW-0472">Membrane</keyword>
<evidence type="ECO:0000313" key="3">
    <source>
        <dbReference type="Proteomes" id="UP000321933"/>
    </source>
</evidence>
<sequence length="170" mass="19402">MMCWISNNAQTITAISAVVISLISLFVAIRTLSAQKKHNKLSVKPIAHFSKGDYENHIFVRLKNYGMGPLIITKFEISKDKSSFKRLIDSFNGAASKITWETFADDIEGRVLAPQKEFTLIQASFTSDQENIRQAIRQSLAKTTLTVGYRCIYEEDQPQVQEKLEWFARH</sequence>
<keyword evidence="1" id="KW-1133">Transmembrane helix</keyword>
<comment type="caution">
    <text evidence="2">The sequence shown here is derived from an EMBL/GenBank/DDBJ whole genome shotgun (WGS) entry which is preliminary data.</text>
</comment>
<protein>
    <submittedName>
        <fullName evidence="2">Uncharacterized protein</fullName>
    </submittedName>
</protein>
<dbReference type="Proteomes" id="UP000321933">
    <property type="component" value="Unassembled WGS sequence"/>
</dbReference>
<organism evidence="2 3">
    <name type="scientific">Parahaliea aestuarii</name>
    <dbReference type="NCBI Taxonomy" id="1852021"/>
    <lineage>
        <taxon>Bacteria</taxon>
        <taxon>Pseudomonadati</taxon>
        <taxon>Pseudomonadota</taxon>
        <taxon>Gammaproteobacteria</taxon>
        <taxon>Cellvibrionales</taxon>
        <taxon>Halieaceae</taxon>
        <taxon>Parahaliea</taxon>
    </lineage>
</organism>
<proteinExistence type="predicted"/>
<dbReference type="AlphaFoldDB" id="A0A5C8ZQZ9"/>